<dbReference type="Proteomes" id="UP000600171">
    <property type="component" value="Unassembled WGS sequence"/>
</dbReference>
<dbReference type="GO" id="GO:0005524">
    <property type="term" value="F:ATP binding"/>
    <property type="evidence" value="ECO:0007669"/>
    <property type="project" value="UniProtKB-KW"/>
</dbReference>
<dbReference type="Pfam" id="PF02626">
    <property type="entry name" value="CT_A_B"/>
    <property type="match status" value="1"/>
</dbReference>
<dbReference type="AlphaFoldDB" id="A0A917MRV9"/>
<dbReference type="SUPFAM" id="SSF50891">
    <property type="entry name" value="Cyclophilin-like"/>
    <property type="match status" value="2"/>
</dbReference>
<gene>
    <name evidence="7" type="ORF">GCM10007359_07110</name>
</gene>
<reference evidence="7 8" key="1">
    <citation type="journal article" date="2014" name="Int. J. Syst. Evol. Microbiol.">
        <title>Complete genome sequence of Corynebacterium casei LMG S-19264T (=DSM 44701T), isolated from a smear-ripened cheese.</title>
        <authorList>
            <consortium name="US DOE Joint Genome Institute (JGI-PGF)"/>
            <person name="Walter F."/>
            <person name="Albersmeier A."/>
            <person name="Kalinowski J."/>
            <person name="Ruckert C."/>
        </authorList>
    </citation>
    <scope>NUCLEOTIDE SEQUENCE [LARGE SCALE GENOMIC DNA]</scope>
    <source>
        <strain evidence="7 8">CCM 8669</strain>
    </source>
</reference>
<evidence type="ECO:0000256" key="4">
    <source>
        <dbReference type="SAM" id="MobiDB-lite"/>
    </source>
</evidence>
<sequence>MSQIELKPFGLVSVMVDCSDLQTALAVHAHLKAHPPRGAQEFVPAAQTVLVRFDSVSCAREFRAGFRWDGAGEAGAQAGKEQVIEVFYDGDDLAEVAQLTDLSTEAVVRAHTEQVWTVAFAGFAPGFFYLHAEDNALKVPRRSSPRTAVPAGAVGLAGDFSGVYPRTSPGGWQLIGRTAAPLWDLKQDPPALLEPGQRVKFKAVRESIEVRSDLQKEEEVLPVSDHRAALTVTNPGAQLLIQDSGRFGLTHWGVSPSGFADETSARDANFAVGNRETAPVLESLMGGFTLQAQQDSVLALTGAEAFATIAEPGKIDMQVPAGKPFALLAGQKLHVGLAERGLRVYCALRGGVRASVSAESVSYDTLSGIGSPPLAAGASLAPAQEQVGAVQPIERLAPLPNQQEPTEIRVIAGPRDDWFTPESLARFTETTWQVTAESNRIGARLKPAENPQDAAGVAPEENGDSHPAQVLERKRTGELASEGMVTGAIQVPPNGEPVVFLADRPVTGGYPVIATVHPQDLRLVAQAAPGSHLRFTYFPLPTTDDQGESRA</sequence>
<feature type="domain" description="Carboxyltransferase" evidence="5">
    <location>
        <begin position="4"/>
        <end position="193"/>
    </location>
</feature>
<dbReference type="EMBL" id="BMDC01000001">
    <property type="protein sequence ID" value="GGH59677.1"/>
    <property type="molecule type" value="Genomic_DNA"/>
</dbReference>
<dbReference type="PANTHER" id="PTHR43309">
    <property type="entry name" value="5-OXOPROLINASE SUBUNIT C"/>
    <property type="match status" value="1"/>
</dbReference>
<dbReference type="Gene3D" id="2.40.100.10">
    <property type="entry name" value="Cyclophilin-like"/>
    <property type="match status" value="2"/>
</dbReference>
<dbReference type="Pfam" id="PF02682">
    <property type="entry name" value="CT_C_D"/>
    <property type="match status" value="1"/>
</dbReference>
<keyword evidence="8" id="KW-1185">Reference proteome</keyword>
<evidence type="ECO:0000259" key="6">
    <source>
        <dbReference type="SMART" id="SM00797"/>
    </source>
</evidence>
<keyword evidence="1" id="KW-0547">Nucleotide-binding</keyword>
<dbReference type="PANTHER" id="PTHR43309:SF3">
    <property type="entry name" value="5-OXOPROLINASE SUBUNIT C"/>
    <property type="match status" value="1"/>
</dbReference>
<feature type="region of interest" description="Disordered" evidence="4">
    <location>
        <begin position="445"/>
        <end position="467"/>
    </location>
</feature>
<evidence type="ECO:0000313" key="8">
    <source>
        <dbReference type="Proteomes" id="UP000600171"/>
    </source>
</evidence>
<evidence type="ECO:0000256" key="3">
    <source>
        <dbReference type="ARBA" id="ARBA00022840"/>
    </source>
</evidence>
<dbReference type="SUPFAM" id="SSF160467">
    <property type="entry name" value="PH0987 N-terminal domain-like"/>
    <property type="match status" value="1"/>
</dbReference>
<dbReference type="RefSeq" id="WP_188358935.1">
    <property type="nucleotide sequence ID" value="NZ_BMDC01000001.1"/>
</dbReference>
<proteinExistence type="predicted"/>
<evidence type="ECO:0000313" key="7">
    <source>
        <dbReference type="EMBL" id="GGH59677.1"/>
    </source>
</evidence>
<dbReference type="SMART" id="SM00796">
    <property type="entry name" value="AHS1"/>
    <property type="match status" value="1"/>
</dbReference>
<protein>
    <submittedName>
        <fullName evidence="7">Allophanate hydrolase</fullName>
    </submittedName>
</protein>
<comment type="caution">
    <text evidence="7">The sequence shown here is derived from an EMBL/GenBank/DDBJ whole genome shotgun (WGS) entry which is preliminary data.</text>
</comment>
<dbReference type="InterPro" id="IPR003778">
    <property type="entry name" value="CT_A_B"/>
</dbReference>
<dbReference type="SMART" id="SM00797">
    <property type="entry name" value="AHS2"/>
    <property type="match status" value="1"/>
</dbReference>
<feature type="domain" description="Carboxyltransferase" evidence="6">
    <location>
        <begin position="251"/>
        <end position="551"/>
    </location>
</feature>
<accession>A0A917MRV9</accession>
<keyword evidence="2 7" id="KW-0378">Hydrolase</keyword>
<evidence type="ECO:0000259" key="5">
    <source>
        <dbReference type="SMART" id="SM00796"/>
    </source>
</evidence>
<keyword evidence="3" id="KW-0067">ATP-binding</keyword>
<dbReference type="InterPro" id="IPR052708">
    <property type="entry name" value="PxpC"/>
</dbReference>
<name>A0A917MRV9_9MICC</name>
<dbReference type="InterPro" id="IPR029000">
    <property type="entry name" value="Cyclophilin-like_dom_sf"/>
</dbReference>
<evidence type="ECO:0000256" key="2">
    <source>
        <dbReference type="ARBA" id="ARBA00022801"/>
    </source>
</evidence>
<dbReference type="Gene3D" id="3.30.1360.40">
    <property type="match status" value="1"/>
</dbReference>
<dbReference type="InterPro" id="IPR003833">
    <property type="entry name" value="CT_C_D"/>
</dbReference>
<evidence type="ECO:0000256" key="1">
    <source>
        <dbReference type="ARBA" id="ARBA00022741"/>
    </source>
</evidence>
<dbReference type="GO" id="GO:0016787">
    <property type="term" value="F:hydrolase activity"/>
    <property type="evidence" value="ECO:0007669"/>
    <property type="project" value="UniProtKB-KW"/>
</dbReference>
<organism evidence="7 8">
    <name type="scientific">Rothia aerolata</name>
    <dbReference type="NCBI Taxonomy" id="1812262"/>
    <lineage>
        <taxon>Bacteria</taxon>
        <taxon>Bacillati</taxon>
        <taxon>Actinomycetota</taxon>
        <taxon>Actinomycetes</taxon>
        <taxon>Micrococcales</taxon>
        <taxon>Micrococcaceae</taxon>
        <taxon>Rothia</taxon>
    </lineage>
</organism>